<keyword evidence="1" id="KW-1133">Transmembrane helix</keyword>
<dbReference type="InterPro" id="IPR043993">
    <property type="entry name" value="T4SS_pilin"/>
</dbReference>
<evidence type="ECO:0000313" key="3">
    <source>
        <dbReference type="Proteomes" id="UP000179118"/>
    </source>
</evidence>
<gene>
    <name evidence="2" type="ORF">A3D51_00105</name>
</gene>
<sequence>MQRVIDGILQPLVSLIMAAAVAYFLFGVMMFVKDQNSEEAQGEGKKHMLWGTIGLAIIVSVWGILNMINSFVLGFS</sequence>
<organism evidence="2 3">
    <name type="scientific">Candidatus Yonathbacteria bacterium RIFCSPHIGHO2_02_FULL_44_14</name>
    <dbReference type="NCBI Taxonomy" id="1802724"/>
    <lineage>
        <taxon>Bacteria</taxon>
        <taxon>Candidatus Yonathiibacteriota</taxon>
    </lineage>
</organism>
<dbReference type="AlphaFoldDB" id="A0A1G2S5V8"/>
<comment type="caution">
    <text evidence="2">The sequence shown here is derived from an EMBL/GenBank/DDBJ whole genome shotgun (WGS) entry which is preliminary data.</text>
</comment>
<name>A0A1G2S5V8_9BACT</name>
<evidence type="ECO:0000313" key="2">
    <source>
        <dbReference type="EMBL" id="OHA80480.1"/>
    </source>
</evidence>
<dbReference type="Proteomes" id="UP000179118">
    <property type="component" value="Unassembled WGS sequence"/>
</dbReference>
<accession>A0A1G2S5V8</accession>
<feature type="transmembrane region" description="Helical" evidence="1">
    <location>
        <begin position="52"/>
        <end position="75"/>
    </location>
</feature>
<reference evidence="2 3" key="1">
    <citation type="journal article" date="2016" name="Nat. Commun.">
        <title>Thousands of microbial genomes shed light on interconnected biogeochemical processes in an aquifer system.</title>
        <authorList>
            <person name="Anantharaman K."/>
            <person name="Brown C.T."/>
            <person name="Hug L.A."/>
            <person name="Sharon I."/>
            <person name="Castelle C.J."/>
            <person name="Probst A.J."/>
            <person name="Thomas B.C."/>
            <person name="Singh A."/>
            <person name="Wilkins M.J."/>
            <person name="Karaoz U."/>
            <person name="Brodie E.L."/>
            <person name="Williams K.H."/>
            <person name="Hubbard S.S."/>
            <person name="Banfield J.F."/>
        </authorList>
    </citation>
    <scope>NUCLEOTIDE SEQUENCE [LARGE SCALE GENOMIC DNA]</scope>
</reference>
<dbReference type="Pfam" id="PF18895">
    <property type="entry name" value="T4SS_pilin"/>
    <property type="match status" value="1"/>
</dbReference>
<dbReference type="EMBL" id="MHUT01000018">
    <property type="protein sequence ID" value="OHA80480.1"/>
    <property type="molecule type" value="Genomic_DNA"/>
</dbReference>
<feature type="transmembrane region" description="Helical" evidence="1">
    <location>
        <begin position="12"/>
        <end position="32"/>
    </location>
</feature>
<evidence type="ECO:0000256" key="1">
    <source>
        <dbReference type="SAM" id="Phobius"/>
    </source>
</evidence>
<protein>
    <submittedName>
        <fullName evidence="2">Uncharacterized protein</fullName>
    </submittedName>
</protein>
<keyword evidence="1" id="KW-0472">Membrane</keyword>
<keyword evidence="1" id="KW-0812">Transmembrane</keyword>
<proteinExistence type="predicted"/>